<dbReference type="Proteomes" id="UP000615455">
    <property type="component" value="Unassembled WGS sequence"/>
</dbReference>
<comment type="caution">
    <text evidence="4">The sequence shown here is derived from an EMBL/GenBank/DDBJ whole genome shotgun (WGS) entry which is preliminary data.</text>
</comment>
<name>A0ABQ2BTE6_9BACL</name>
<sequence>MRKITVALIGAGQRGVNYAGYALEHPDQLQVVAVAEPNTSRRHNFQALHGLSDEFCFESWEDLLGKPNLADAVLICTQDNMHFEPTMKALEAGYHVLLEKPMSPDPWECIQMGKRSEQAERVFSICHVLRYTNFFTTIKRLLGEGAIGQLMSIQHNENVAYWHQAHSFVRGNWRKAAESSPMILAKSCHDLDIILWLAGADCTHVSSFGSLSHFKKENAPEGAPQRCLDGCPVSDQCLYYAPNVYLTDDIYWPTSAISDDLSLEARTKALQEGPYGRCVYHCDNDVVDHQVVNLAFANEVTAAFTMSAFTKDCSRTLKLMGTKGEIRGAMEKNEIEVIDFATGTATQIALEIPGGHIGHGGGDFGLIRDFIKLVQEDSKGDGLTSAAQSVQSHLMAFAAERSRLDRKVVALKEFWEVNEINEA</sequence>
<feature type="domain" description="Gfo/Idh/MocA-like oxidoreductase N-terminal" evidence="2">
    <location>
        <begin position="4"/>
        <end position="125"/>
    </location>
</feature>
<dbReference type="InterPro" id="IPR000683">
    <property type="entry name" value="Gfo/Idh/MocA-like_OxRdtase_N"/>
</dbReference>
<dbReference type="InterPro" id="IPR004104">
    <property type="entry name" value="Gfo/Idh/MocA-like_OxRdtase_C"/>
</dbReference>
<accession>A0ABQ2BTE6</accession>
<evidence type="ECO:0000256" key="1">
    <source>
        <dbReference type="ARBA" id="ARBA00010928"/>
    </source>
</evidence>
<dbReference type="PANTHER" id="PTHR43377">
    <property type="entry name" value="BILIVERDIN REDUCTASE A"/>
    <property type="match status" value="1"/>
</dbReference>
<reference evidence="5" key="1">
    <citation type="journal article" date="2019" name="Int. J. Syst. Evol. Microbiol.">
        <title>The Global Catalogue of Microorganisms (GCM) 10K type strain sequencing project: providing services to taxonomists for standard genome sequencing and annotation.</title>
        <authorList>
            <consortium name="The Broad Institute Genomics Platform"/>
            <consortium name="The Broad Institute Genome Sequencing Center for Infectious Disease"/>
            <person name="Wu L."/>
            <person name="Ma J."/>
        </authorList>
    </citation>
    <scope>NUCLEOTIDE SEQUENCE [LARGE SCALE GENOMIC DNA]</scope>
    <source>
        <strain evidence="5">CGMCC 1.15043</strain>
    </source>
</reference>
<dbReference type="Pfam" id="PF01408">
    <property type="entry name" value="GFO_IDH_MocA"/>
    <property type="match status" value="1"/>
</dbReference>
<organism evidence="4 5">
    <name type="scientific">Paenibacillus marchantiophytorum</name>
    <dbReference type="NCBI Taxonomy" id="1619310"/>
    <lineage>
        <taxon>Bacteria</taxon>
        <taxon>Bacillati</taxon>
        <taxon>Bacillota</taxon>
        <taxon>Bacilli</taxon>
        <taxon>Bacillales</taxon>
        <taxon>Paenibacillaceae</taxon>
        <taxon>Paenibacillus</taxon>
    </lineage>
</organism>
<dbReference type="Gene3D" id="3.30.360.10">
    <property type="entry name" value="Dihydrodipicolinate Reductase, domain 2"/>
    <property type="match status" value="1"/>
</dbReference>
<evidence type="ECO:0000313" key="4">
    <source>
        <dbReference type="EMBL" id="GGI45831.1"/>
    </source>
</evidence>
<gene>
    <name evidence="4" type="ORF">GCM10008018_14090</name>
</gene>
<dbReference type="RefSeq" id="WP_189009659.1">
    <property type="nucleotide sequence ID" value="NZ_BMHE01000005.1"/>
</dbReference>
<evidence type="ECO:0000259" key="3">
    <source>
        <dbReference type="Pfam" id="PF02894"/>
    </source>
</evidence>
<dbReference type="PANTHER" id="PTHR43377:SF2">
    <property type="entry name" value="BINDING ROSSMANN FOLD OXIDOREDUCTASE, PUTATIVE (AFU_ORTHOLOGUE AFUA_4G00560)-RELATED"/>
    <property type="match status" value="1"/>
</dbReference>
<keyword evidence="5" id="KW-1185">Reference proteome</keyword>
<dbReference type="Pfam" id="PF02894">
    <property type="entry name" value="GFO_IDH_MocA_C"/>
    <property type="match status" value="1"/>
</dbReference>
<feature type="domain" description="Gfo/Idh/MocA-like oxidoreductase C-terminal" evidence="3">
    <location>
        <begin position="139"/>
        <end position="402"/>
    </location>
</feature>
<dbReference type="InterPro" id="IPR036291">
    <property type="entry name" value="NAD(P)-bd_dom_sf"/>
</dbReference>
<evidence type="ECO:0000259" key="2">
    <source>
        <dbReference type="Pfam" id="PF01408"/>
    </source>
</evidence>
<dbReference type="EMBL" id="BMHE01000005">
    <property type="protein sequence ID" value="GGI45831.1"/>
    <property type="molecule type" value="Genomic_DNA"/>
</dbReference>
<dbReference type="SUPFAM" id="SSF51735">
    <property type="entry name" value="NAD(P)-binding Rossmann-fold domains"/>
    <property type="match status" value="1"/>
</dbReference>
<dbReference type="InterPro" id="IPR051450">
    <property type="entry name" value="Gfo/Idh/MocA_Oxidoreductases"/>
</dbReference>
<dbReference type="SUPFAM" id="SSF55347">
    <property type="entry name" value="Glyceraldehyde-3-phosphate dehydrogenase-like, C-terminal domain"/>
    <property type="match status" value="1"/>
</dbReference>
<comment type="similarity">
    <text evidence="1">Belongs to the Gfo/Idh/MocA family.</text>
</comment>
<dbReference type="Gene3D" id="3.40.50.720">
    <property type="entry name" value="NAD(P)-binding Rossmann-like Domain"/>
    <property type="match status" value="1"/>
</dbReference>
<protein>
    <submittedName>
        <fullName evidence="4">Oxidoreductase</fullName>
    </submittedName>
</protein>
<proteinExistence type="inferred from homology"/>
<evidence type="ECO:0000313" key="5">
    <source>
        <dbReference type="Proteomes" id="UP000615455"/>
    </source>
</evidence>